<keyword evidence="2" id="KW-1185">Reference proteome</keyword>
<dbReference type="Proteomes" id="UP000008144">
    <property type="component" value="Chromosome 2"/>
</dbReference>
<evidence type="ECO:0000313" key="2">
    <source>
        <dbReference type="Proteomes" id="UP000008144"/>
    </source>
</evidence>
<evidence type="ECO:0000313" key="1">
    <source>
        <dbReference type="Ensembl" id="ENSCINP00000034433.1"/>
    </source>
</evidence>
<sequence>MWKFGLDIYVSSKLTWKSLSNVKNIYPTKLTTTGKNFVLNREKKNSNLTILG</sequence>
<reference evidence="1" key="3">
    <citation type="submission" date="2025-08" db="UniProtKB">
        <authorList>
            <consortium name="Ensembl"/>
        </authorList>
    </citation>
    <scope>IDENTIFICATION</scope>
</reference>
<dbReference type="HOGENOM" id="CLU_3086477_0_0_1"/>
<dbReference type="InParanoid" id="H2XXP9"/>
<reference evidence="1" key="4">
    <citation type="submission" date="2025-09" db="UniProtKB">
        <authorList>
            <consortium name="Ensembl"/>
        </authorList>
    </citation>
    <scope>IDENTIFICATION</scope>
</reference>
<reference evidence="2" key="1">
    <citation type="journal article" date="2002" name="Science">
        <title>The draft genome of Ciona intestinalis: insights into chordate and vertebrate origins.</title>
        <authorList>
            <person name="Dehal P."/>
            <person name="Satou Y."/>
            <person name="Campbell R.K."/>
            <person name="Chapman J."/>
            <person name="Degnan B."/>
            <person name="De Tomaso A."/>
            <person name="Davidson B."/>
            <person name="Di Gregorio A."/>
            <person name="Gelpke M."/>
            <person name="Goodstein D.M."/>
            <person name="Harafuji N."/>
            <person name="Hastings K.E."/>
            <person name="Ho I."/>
            <person name="Hotta K."/>
            <person name="Huang W."/>
            <person name="Kawashima T."/>
            <person name="Lemaire P."/>
            <person name="Martinez D."/>
            <person name="Meinertzhagen I.A."/>
            <person name="Necula S."/>
            <person name="Nonaka M."/>
            <person name="Putnam N."/>
            <person name="Rash S."/>
            <person name="Saiga H."/>
            <person name="Satake M."/>
            <person name="Terry A."/>
            <person name="Yamada L."/>
            <person name="Wang H.G."/>
            <person name="Awazu S."/>
            <person name="Azumi K."/>
            <person name="Boore J."/>
            <person name="Branno M."/>
            <person name="Chin-Bow S."/>
            <person name="DeSantis R."/>
            <person name="Doyle S."/>
            <person name="Francino P."/>
            <person name="Keys D.N."/>
            <person name="Haga S."/>
            <person name="Hayashi H."/>
            <person name="Hino K."/>
            <person name="Imai K.S."/>
            <person name="Inaba K."/>
            <person name="Kano S."/>
            <person name="Kobayashi K."/>
            <person name="Kobayashi M."/>
            <person name="Lee B.I."/>
            <person name="Makabe K.W."/>
            <person name="Manohar C."/>
            <person name="Matassi G."/>
            <person name="Medina M."/>
            <person name="Mochizuki Y."/>
            <person name="Mount S."/>
            <person name="Morishita T."/>
            <person name="Miura S."/>
            <person name="Nakayama A."/>
            <person name="Nishizaka S."/>
            <person name="Nomoto H."/>
            <person name="Ohta F."/>
            <person name="Oishi K."/>
            <person name="Rigoutsos I."/>
            <person name="Sano M."/>
            <person name="Sasaki A."/>
            <person name="Sasakura Y."/>
            <person name="Shoguchi E."/>
            <person name="Shin-i T."/>
            <person name="Spagnuolo A."/>
            <person name="Stainier D."/>
            <person name="Suzuki M.M."/>
            <person name="Tassy O."/>
            <person name="Takatori N."/>
            <person name="Tokuoka M."/>
            <person name="Yagi K."/>
            <person name="Yoshizaki F."/>
            <person name="Wada S."/>
            <person name="Zhang C."/>
            <person name="Hyatt P.D."/>
            <person name="Larimer F."/>
            <person name="Detter C."/>
            <person name="Doggett N."/>
            <person name="Glavina T."/>
            <person name="Hawkins T."/>
            <person name="Richardson P."/>
            <person name="Lucas S."/>
            <person name="Kohara Y."/>
            <person name="Levine M."/>
            <person name="Satoh N."/>
            <person name="Rokhsar D.S."/>
        </authorList>
    </citation>
    <scope>NUCLEOTIDE SEQUENCE [LARGE SCALE GENOMIC DNA]</scope>
</reference>
<protein>
    <submittedName>
        <fullName evidence="1">Uncharacterized protein</fullName>
    </submittedName>
</protein>
<dbReference type="Ensembl" id="ENSCINT00000035017.1">
    <property type="protein sequence ID" value="ENSCINP00000034433.1"/>
    <property type="gene ID" value="ENSCING00000018279.1"/>
</dbReference>
<dbReference type="AlphaFoldDB" id="H2XXP9"/>
<proteinExistence type="predicted"/>
<reference evidence="1" key="2">
    <citation type="journal article" date="2008" name="Genome Biol.">
        <title>Improved genome assembly and evidence-based global gene model set for the chordate Ciona intestinalis: new insight into intron and operon populations.</title>
        <authorList>
            <person name="Satou Y."/>
            <person name="Mineta K."/>
            <person name="Ogasawara M."/>
            <person name="Sasakura Y."/>
            <person name="Shoguchi E."/>
            <person name="Ueno K."/>
            <person name="Yamada L."/>
            <person name="Matsumoto J."/>
            <person name="Wasserscheid J."/>
            <person name="Dewar K."/>
            <person name="Wiley G.B."/>
            <person name="Macmil S.L."/>
            <person name="Roe B.A."/>
            <person name="Zeller R.W."/>
            <person name="Hastings K.E."/>
            <person name="Lemaire P."/>
            <person name="Lindquist E."/>
            <person name="Endo T."/>
            <person name="Hotta K."/>
            <person name="Inaba K."/>
        </authorList>
    </citation>
    <scope>NUCLEOTIDE SEQUENCE [LARGE SCALE GENOMIC DNA]</scope>
    <source>
        <strain evidence="1">wild type</strain>
    </source>
</reference>
<name>H2XXP9_CIOIN</name>
<dbReference type="EMBL" id="EAAA01001551">
    <property type="status" value="NOT_ANNOTATED_CDS"/>
    <property type="molecule type" value="Genomic_DNA"/>
</dbReference>
<organism evidence="1 2">
    <name type="scientific">Ciona intestinalis</name>
    <name type="common">Transparent sea squirt</name>
    <name type="synonym">Ascidia intestinalis</name>
    <dbReference type="NCBI Taxonomy" id="7719"/>
    <lineage>
        <taxon>Eukaryota</taxon>
        <taxon>Metazoa</taxon>
        <taxon>Chordata</taxon>
        <taxon>Tunicata</taxon>
        <taxon>Ascidiacea</taxon>
        <taxon>Phlebobranchia</taxon>
        <taxon>Cionidae</taxon>
        <taxon>Ciona</taxon>
    </lineage>
</organism>
<accession>H2XXP9</accession>